<dbReference type="InterPro" id="IPR001647">
    <property type="entry name" value="HTH_TetR"/>
</dbReference>
<evidence type="ECO:0000256" key="4">
    <source>
        <dbReference type="PROSITE-ProRule" id="PRU00335"/>
    </source>
</evidence>
<name>A0A1I4L4I1_9BACI</name>
<evidence type="ECO:0000256" key="2">
    <source>
        <dbReference type="ARBA" id="ARBA00023125"/>
    </source>
</evidence>
<reference evidence="6 7" key="1">
    <citation type="submission" date="2016-10" db="EMBL/GenBank/DDBJ databases">
        <authorList>
            <person name="de Groot N.N."/>
        </authorList>
    </citation>
    <scope>NUCLEOTIDE SEQUENCE [LARGE SCALE GENOMIC DNA]</scope>
    <source>
        <strain evidence="6 7">CGMCC 1.6134</strain>
    </source>
</reference>
<evidence type="ECO:0000313" key="6">
    <source>
        <dbReference type="EMBL" id="SFL85776.1"/>
    </source>
</evidence>
<keyword evidence="3" id="KW-0804">Transcription</keyword>
<feature type="DNA-binding region" description="H-T-H motif" evidence="4">
    <location>
        <begin position="27"/>
        <end position="46"/>
    </location>
</feature>
<dbReference type="Pfam" id="PF00440">
    <property type="entry name" value="TetR_N"/>
    <property type="match status" value="1"/>
</dbReference>
<keyword evidence="1" id="KW-0805">Transcription regulation</keyword>
<dbReference type="GO" id="GO:0003677">
    <property type="term" value="F:DNA binding"/>
    <property type="evidence" value="ECO:0007669"/>
    <property type="project" value="UniProtKB-UniRule"/>
</dbReference>
<gene>
    <name evidence="6" type="ORF">SAMN04488054_106157</name>
</gene>
<keyword evidence="2 4" id="KW-0238">DNA-binding</keyword>
<evidence type="ECO:0000256" key="3">
    <source>
        <dbReference type="ARBA" id="ARBA00023163"/>
    </source>
</evidence>
<proteinExistence type="predicted"/>
<dbReference type="OrthoDB" id="116240at2"/>
<evidence type="ECO:0000313" key="7">
    <source>
        <dbReference type="Proteomes" id="UP000199668"/>
    </source>
</evidence>
<dbReference type="PANTHER" id="PTHR47506">
    <property type="entry name" value="TRANSCRIPTIONAL REGULATORY PROTEIN"/>
    <property type="match status" value="1"/>
</dbReference>
<dbReference type="SUPFAM" id="SSF46689">
    <property type="entry name" value="Homeodomain-like"/>
    <property type="match status" value="1"/>
</dbReference>
<dbReference type="AlphaFoldDB" id="A0A1I4L4I1"/>
<dbReference type="PANTHER" id="PTHR47506:SF1">
    <property type="entry name" value="HTH-TYPE TRANSCRIPTIONAL REGULATOR YJDC"/>
    <property type="match status" value="1"/>
</dbReference>
<evidence type="ECO:0000256" key="1">
    <source>
        <dbReference type="ARBA" id="ARBA00023015"/>
    </source>
</evidence>
<feature type="domain" description="HTH tetR-type" evidence="5">
    <location>
        <begin position="4"/>
        <end position="64"/>
    </location>
</feature>
<dbReference type="PRINTS" id="PR00455">
    <property type="entry name" value="HTHTETR"/>
</dbReference>
<protein>
    <submittedName>
        <fullName evidence="6">Transcriptional regulator, TetR family</fullName>
    </submittedName>
</protein>
<sequence length="185" mass="21369">MSRSAKKDKLLLTAERLFYEYGFRGVGLKQIISEADIATMTLYNHFSSKDNLVEEVLRQREERYWSYLDSYVEVNSESPFISAVEAHGRWLKEQSYKGDMFLRAIEDYAGMDNEIENIARGHKFKLLRYFQQLAEEKGKNNERDLANQLTLLLEGTTSMTTLIGAEKATEYSISMAETLLVQHTS</sequence>
<evidence type="ECO:0000259" key="5">
    <source>
        <dbReference type="PROSITE" id="PS50977"/>
    </source>
</evidence>
<keyword evidence="7" id="KW-1185">Reference proteome</keyword>
<organism evidence="6 7">
    <name type="scientific">Salibacterium qingdaonense</name>
    <dbReference type="NCBI Taxonomy" id="266892"/>
    <lineage>
        <taxon>Bacteria</taxon>
        <taxon>Bacillati</taxon>
        <taxon>Bacillota</taxon>
        <taxon>Bacilli</taxon>
        <taxon>Bacillales</taxon>
        <taxon>Bacillaceae</taxon>
    </lineage>
</organism>
<dbReference type="RefSeq" id="WP_090926420.1">
    <property type="nucleotide sequence ID" value="NZ_FOTY01000006.1"/>
</dbReference>
<dbReference type="Proteomes" id="UP000199668">
    <property type="component" value="Unassembled WGS sequence"/>
</dbReference>
<accession>A0A1I4L4I1</accession>
<dbReference type="PROSITE" id="PS50977">
    <property type="entry name" value="HTH_TETR_2"/>
    <property type="match status" value="1"/>
</dbReference>
<dbReference type="Gene3D" id="1.10.357.10">
    <property type="entry name" value="Tetracycline Repressor, domain 2"/>
    <property type="match status" value="1"/>
</dbReference>
<dbReference type="InterPro" id="IPR009057">
    <property type="entry name" value="Homeodomain-like_sf"/>
</dbReference>
<dbReference type="STRING" id="266892.SAMN04488054_106157"/>
<dbReference type="EMBL" id="FOTY01000006">
    <property type="protein sequence ID" value="SFL85776.1"/>
    <property type="molecule type" value="Genomic_DNA"/>
</dbReference>